<dbReference type="InterPro" id="IPR015424">
    <property type="entry name" value="PyrdxlP-dep_Trfase"/>
</dbReference>
<reference evidence="9 10" key="1">
    <citation type="submission" date="2019-04" db="EMBL/GenBank/DDBJ databases">
        <title>Thalassotalea guangxiensis sp. nov., isolated from sediment of the coastal wetland.</title>
        <authorList>
            <person name="Zheng S."/>
            <person name="Zhang D."/>
        </authorList>
    </citation>
    <scope>NUCLEOTIDE SEQUENCE [LARGE SCALE GENOMIC DNA]</scope>
    <source>
        <strain evidence="9 10">ZS-4</strain>
    </source>
</reference>
<dbReference type="InterPro" id="IPR015421">
    <property type="entry name" value="PyrdxlP-dep_Trfase_major"/>
</dbReference>
<comment type="catalytic activity">
    <reaction evidence="6">
        <text>(sulfur carrier)-H + L-cysteine = (sulfur carrier)-SH + L-alanine</text>
        <dbReference type="Rhea" id="RHEA:43892"/>
        <dbReference type="Rhea" id="RHEA-COMP:14737"/>
        <dbReference type="Rhea" id="RHEA-COMP:14739"/>
        <dbReference type="ChEBI" id="CHEBI:29917"/>
        <dbReference type="ChEBI" id="CHEBI:35235"/>
        <dbReference type="ChEBI" id="CHEBI:57972"/>
        <dbReference type="ChEBI" id="CHEBI:64428"/>
        <dbReference type="EC" id="2.8.1.7"/>
    </reaction>
</comment>
<feature type="domain" description="Aminotransferase class V" evidence="7">
    <location>
        <begin position="26"/>
        <end position="395"/>
    </location>
</feature>
<dbReference type="Proteomes" id="UP000307999">
    <property type="component" value="Unassembled WGS sequence"/>
</dbReference>
<dbReference type="GO" id="GO:0006534">
    <property type="term" value="P:cysteine metabolic process"/>
    <property type="evidence" value="ECO:0007669"/>
    <property type="project" value="InterPro"/>
</dbReference>
<dbReference type="SUPFAM" id="SSF53383">
    <property type="entry name" value="PLP-dependent transferases"/>
    <property type="match status" value="1"/>
</dbReference>
<sequence>MTEFSVTEFRQQFPILQRLVNNQPLIYCDNAATTQKPQAVIEAISRQLQNTNANVHRGAHYLSAKATTLYEQARAKVAQYINAPHADQIIWTKGTTESINLLATTIGQQLLAEGDEILLSVAEHHANIVPWQQLAERCGARLVILPIDQQGRIDVDKSLPLIGDNCRFLCINHASNVLGKINDIKPLLNKAKQAGAITVLDAAQTAAHFKIDVQDLDVDFITFSAHKMFGPAGLGVLYGRRSLLDSMPPYQFGGEMIKTVSFEHTEFNQTPHKFEAGTPNLTAVIAMAECIDFLTSDLCQQSLRYEQALIAYAYQKLDQIAGLQWLVVGCPDLPIFSFTLQTGHHQDLASYLDSRGIAVRSGHHCAMPLMQALQLPGSVRVSLAPYNTFAEIDRVVQCIVEFIASEQQPSQTAANVTAIQSEHSVSVSGQHWQDIRHRFSQATGWDAKHREIMLLGKALPRMDKAERTEQHLISGCESNAWLKIANQDNDMLTFEADSDARVIRGLLNIILSLSNGKSSAEILAMDFDAVFDELGLMQHLSPSRGNGLLAIVKRIKELATSNL</sequence>
<dbReference type="SUPFAM" id="SSF82649">
    <property type="entry name" value="SufE/NifU"/>
    <property type="match status" value="1"/>
</dbReference>
<evidence type="ECO:0000259" key="8">
    <source>
        <dbReference type="Pfam" id="PF02657"/>
    </source>
</evidence>
<dbReference type="GO" id="GO:0031071">
    <property type="term" value="F:cysteine desulfurase activity"/>
    <property type="evidence" value="ECO:0007669"/>
    <property type="project" value="UniProtKB-EC"/>
</dbReference>
<dbReference type="NCBIfam" id="TIGR01979">
    <property type="entry name" value="sufS"/>
    <property type="match status" value="1"/>
</dbReference>
<dbReference type="PANTHER" id="PTHR43586:SF8">
    <property type="entry name" value="CYSTEINE DESULFURASE 1, CHLOROPLASTIC"/>
    <property type="match status" value="1"/>
</dbReference>
<evidence type="ECO:0000256" key="2">
    <source>
        <dbReference type="ARBA" id="ARBA00010447"/>
    </source>
</evidence>
<dbReference type="PROSITE" id="PS00595">
    <property type="entry name" value="AA_TRANSFER_CLASS_5"/>
    <property type="match status" value="1"/>
</dbReference>
<gene>
    <name evidence="9" type="primary">sufS</name>
    <name evidence="9" type="ORF">E8M12_12170</name>
</gene>
<evidence type="ECO:0000256" key="6">
    <source>
        <dbReference type="ARBA" id="ARBA00050776"/>
    </source>
</evidence>
<comment type="similarity">
    <text evidence="2">Belongs to the class-V pyridoxal-phosphate-dependent aminotransferase family. Csd subfamily.</text>
</comment>
<dbReference type="CDD" id="cd06453">
    <property type="entry name" value="SufS_like"/>
    <property type="match status" value="1"/>
</dbReference>
<evidence type="ECO:0000256" key="5">
    <source>
        <dbReference type="ARBA" id="ARBA00022898"/>
    </source>
</evidence>
<dbReference type="AlphaFoldDB" id="A0A4U1B441"/>
<comment type="caution">
    <text evidence="9">The sequence shown here is derived from an EMBL/GenBank/DDBJ whole genome shotgun (WGS) entry which is preliminary data.</text>
</comment>
<comment type="cofactor">
    <cofactor evidence="1">
        <name>pyridoxal 5'-phosphate</name>
        <dbReference type="ChEBI" id="CHEBI:597326"/>
    </cofactor>
</comment>
<dbReference type="Pfam" id="PF00266">
    <property type="entry name" value="Aminotran_5"/>
    <property type="match status" value="1"/>
</dbReference>
<dbReference type="InterPro" id="IPR003808">
    <property type="entry name" value="Fe-S_metab-assoc_dom"/>
</dbReference>
<evidence type="ECO:0000259" key="7">
    <source>
        <dbReference type="Pfam" id="PF00266"/>
    </source>
</evidence>
<organism evidence="9 10">
    <name type="scientific">Thalassotalea mangrovi</name>
    <dbReference type="NCBI Taxonomy" id="2572245"/>
    <lineage>
        <taxon>Bacteria</taxon>
        <taxon>Pseudomonadati</taxon>
        <taxon>Pseudomonadota</taxon>
        <taxon>Gammaproteobacteria</taxon>
        <taxon>Alteromonadales</taxon>
        <taxon>Colwelliaceae</taxon>
        <taxon>Thalassotalea</taxon>
    </lineage>
</organism>
<feature type="domain" description="Fe-S metabolism associated" evidence="8">
    <location>
        <begin position="438"/>
        <end position="557"/>
    </location>
</feature>
<keyword evidence="10" id="KW-1185">Reference proteome</keyword>
<keyword evidence="5" id="KW-0663">Pyridoxal phosphate</keyword>
<dbReference type="InterPro" id="IPR010970">
    <property type="entry name" value="Cys_dSase_SufS"/>
</dbReference>
<protein>
    <recommendedName>
        <fullName evidence="3">cysteine desulfurase</fullName>
        <ecNumber evidence="3">2.8.1.7</ecNumber>
    </recommendedName>
</protein>
<accession>A0A4U1B441</accession>
<dbReference type="Pfam" id="PF02657">
    <property type="entry name" value="SufE"/>
    <property type="match status" value="1"/>
</dbReference>
<dbReference type="PANTHER" id="PTHR43586">
    <property type="entry name" value="CYSTEINE DESULFURASE"/>
    <property type="match status" value="1"/>
</dbReference>
<keyword evidence="4" id="KW-0808">Transferase</keyword>
<dbReference type="Gene3D" id="3.40.640.10">
    <property type="entry name" value="Type I PLP-dependent aspartate aminotransferase-like (Major domain)"/>
    <property type="match status" value="1"/>
</dbReference>
<evidence type="ECO:0000256" key="4">
    <source>
        <dbReference type="ARBA" id="ARBA00022679"/>
    </source>
</evidence>
<dbReference type="GO" id="GO:0030170">
    <property type="term" value="F:pyridoxal phosphate binding"/>
    <property type="evidence" value="ECO:0007669"/>
    <property type="project" value="InterPro"/>
</dbReference>
<evidence type="ECO:0000256" key="3">
    <source>
        <dbReference type="ARBA" id="ARBA00012239"/>
    </source>
</evidence>
<dbReference type="EC" id="2.8.1.7" evidence="3"/>
<proteinExistence type="inferred from homology"/>
<evidence type="ECO:0000313" key="9">
    <source>
        <dbReference type="EMBL" id="TKB44402.1"/>
    </source>
</evidence>
<dbReference type="InterPro" id="IPR015422">
    <property type="entry name" value="PyrdxlP-dep_Trfase_small"/>
</dbReference>
<evidence type="ECO:0000256" key="1">
    <source>
        <dbReference type="ARBA" id="ARBA00001933"/>
    </source>
</evidence>
<dbReference type="Gene3D" id="3.90.1150.10">
    <property type="entry name" value="Aspartate Aminotransferase, domain 1"/>
    <property type="match status" value="1"/>
</dbReference>
<dbReference type="RefSeq" id="WP_136736419.1">
    <property type="nucleotide sequence ID" value="NZ_SWDB01000029.1"/>
</dbReference>
<dbReference type="EMBL" id="SWDB01000029">
    <property type="protein sequence ID" value="TKB44402.1"/>
    <property type="molecule type" value="Genomic_DNA"/>
</dbReference>
<dbReference type="InterPro" id="IPR000192">
    <property type="entry name" value="Aminotrans_V_dom"/>
</dbReference>
<evidence type="ECO:0000313" key="10">
    <source>
        <dbReference type="Proteomes" id="UP000307999"/>
    </source>
</evidence>
<dbReference type="InterPro" id="IPR020578">
    <property type="entry name" value="Aminotrans_V_PyrdxlP_BS"/>
</dbReference>
<dbReference type="Gene3D" id="3.90.1010.10">
    <property type="match status" value="1"/>
</dbReference>
<dbReference type="OrthoDB" id="9808002at2"/>
<name>A0A4U1B441_9GAMM</name>